<dbReference type="Proteomes" id="UP000031623">
    <property type="component" value="Chromosome"/>
</dbReference>
<dbReference type="PANTHER" id="PTHR35983">
    <property type="entry name" value="UPF0166 PROTEIN TM_0021"/>
    <property type="match status" value="1"/>
</dbReference>
<dbReference type="InterPro" id="IPR003793">
    <property type="entry name" value="UPF0166"/>
</dbReference>
<protein>
    <submittedName>
        <fullName evidence="2">Uncharacterized protein</fullName>
    </submittedName>
</protein>
<dbReference type="InterPro" id="IPR015867">
    <property type="entry name" value="N-reg_PII/ATP_PRibTrfase_C"/>
</dbReference>
<keyword evidence="3" id="KW-1185">Reference proteome</keyword>
<dbReference type="KEGG" id="tig:THII_3436"/>
<dbReference type="Gene3D" id="3.30.70.120">
    <property type="match status" value="1"/>
</dbReference>
<evidence type="ECO:0000313" key="3">
    <source>
        <dbReference type="Proteomes" id="UP000031623"/>
    </source>
</evidence>
<dbReference type="OrthoDB" id="5295185at2"/>
<dbReference type="PANTHER" id="PTHR35983:SF1">
    <property type="entry name" value="UPF0166 PROTEIN TM_0021"/>
    <property type="match status" value="1"/>
</dbReference>
<gene>
    <name evidence="2" type="ORF">THII_3436</name>
</gene>
<name>A0A090AHE6_9GAMM</name>
<dbReference type="InterPro" id="IPR011322">
    <property type="entry name" value="N-reg_PII-like_a/b"/>
</dbReference>
<reference evidence="2 3" key="1">
    <citation type="journal article" date="2014" name="ISME J.">
        <title>Ecophysiology of Thioploca ingrica as revealed by the complete genome sequence supplemented with proteomic evidence.</title>
        <authorList>
            <person name="Kojima H."/>
            <person name="Ogura Y."/>
            <person name="Yamamoto N."/>
            <person name="Togashi T."/>
            <person name="Mori H."/>
            <person name="Watanabe T."/>
            <person name="Nemoto F."/>
            <person name="Kurokawa K."/>
            <person name="Hayashi T."/>
            <person name="Fukui M."/>
        </authorList>
    </citation>
    <scope>NUCLEOTIDE SEQUENCE [LARGE SCALE GENOMIC DNA]</scope>
</reference>
<accession>A0A090AHE6</accession>
<dbReference type="Pfam" id="PF02641">
    <property type="entry name" value="DUF190"/>
    <property type="match status" value="1"/>
</dbReference>
<evidence type="ECO:0000256" key="1">
    <source>
        <dbReference type="ARBA" id="ARBA00010554"/>
    </source>
</evidence>
<dbReference type="STRING" id="40754.THII_3436"/>
<comment type="similarity">
    <text evidence="1">Belongs to the UPF0166 family.</text>
</comment>
<evidence type="ECO:0000313" key="2">
    <source>
        <dbReference type="EMBL" id="BAP57733.1"/>
    </source>
</evidence>
<dbReference type="EMBL" id="AP014633">
    <property type="protein sequence ID" value="BAP57733.1"/>
    <property type="molecule type" value="Genomic_DNA"/>
</dbReference>
<organism evidence="2 3">
    <name type="scientific">Thioploca ingrica</name>
    <dbReference type="NCBI Taxonomy" id="40754"/>
    <lineage>
        <taxon>Bacteria</taxon>
        <taxon>Pseudomonadati</taxon>
        <taxon>Pseudomonadota</taxon>
        <taxon>Gammaproteobacteria</taxon>
        <taxon>Thiotrichales</taxon>
        <taxon>Thiotrichaceae</taxon>
        <taxon>Thioploca</taxon>
    </lineage>
</organism>
<dbReference type="HOGENOM" id="CLU_146749_1_0_6"/>
<sequence length="104" mass="11657">MKPITMVRIYLTEAEKKLAPLLKYLHDDSQVLGVTVLRGISGFGKSGKIHSAHLIDLSFDLPVIVEFFDTPTKIDHILLQLQTLIEPGHLVHWSAQVNDNNDNS</sequence>
<dbReference type="SUPFAM" id="SSF54913">
    <property type="entry name" value="GlnB-like"/>
    <property type="match status" value="1"/>
</dbReference>
<proteinExistence type="inferred from homology"/>
<dbReference type="AlphaFoldDB" id="A0A090AHE6"/>